<dbReference type="InterPro" id="IPR036615">
    <property type="entry name" value="Mur_ligase_C_dom_sf"/>
</dbReference>
<evidence type="ECO:0000256" key="1">
    <source>
        <dbReference type="ARBA" id="ARBA00005898"/>
    </source>
</evidence>
<dbReference type="PANTHER" id="PTHR23135:SF4">
    <property type="entry name" value="UDP-N-ACETYLMURAMOYL-L-ALANYL-D-GLUTAMATE--2,6-DIAMINOPIMELATE LIGASE MURE HOMOLOG, CHLOROPLASTIC"/>
    <property type="match status" value="1"/>
</dbReference>
<comment type="caution">
    <text evidence="5">The sequence shown here is derived from an EMBL/GenBank/DDBJ whole genome shotgun (WGS) entry which is preliminary data.</text>
</comment>
<dbReference type="EMBL" id="MFKQ01000024">
    <property type="protein sequence ID" value="OGG47190.1"/>
    <property type="molecule type" value="Genomic_DNA"/>
</dbReference>
<dbReference type="GO" id="GO:0051301">
    <property type="term" value="P:cell division"/>
    <property type="evidence" value="ECO:0007669"/>
    <property type="project" value="UniProtKB-KW"/>
</dbReference>
<keyword evidence="2" id="KW-0573">Peptidoglycan synthesis</keyword>
<dbReference type="PANTHER" id="PTHR23135">
    <property type="entry name" value="MUR LIGASE FAMILY MEMBER"/>
    <property type="match status" value="1"/>
</dbReference>
<comment type="subcellular location">
    <subcellularLocation>
        <location evidence="2">Cytoplasm</location>
    </subcellularLocation>
</comment>
<keyword evidence="2" id="KW-0133">Cell shape</keyword>
<protein>
    <recommendedName>
        <fullName evidence="7">UDP-N-acetylmuramoyl-L-alanyl-D-glutamate--2, 6-diaminopimelate ligase</fullName>
    </recommendedName>
</protein>
<dbReference type="InterPro" id="IPR005761">
    <property type="entry name" value="UDP-N-AcMur-Glu-dNH2Pim_ligase"/>
</dbReference>
<dbReference type="GO" id="GO:0009252">
    <property type="term" value="P:peptidoglycan biosynthetic process"/>
    <property type="evidence" value="ECO:0007669"/>
    <property type="project" value="UniProtKB-UniPathway"/>
</dbReference>
<feature type="non-terminal residue" evidence="5">
    <location>
        <position position="352"/>
    </location>
</feature>
<comment type="pathway">
    <text evidence="2">Cell wall biogenesis; peptidoglycan biosynthesis.</text>
</comment>
<dbReference type="InterPro" id="IPR036565">
    <property type="entry name" value="Mur-like_cat_sf"/>
</dbReference>
<dbReference type="UniPathway" id="UPA00219"/>
<evidence type="ECO:0000259" key="3">
    <source>
        <dbReference type="Pfam" id="PF02875"/>
    </source>
</evidence>
<comment type="similarity">
    <text evidence="1">Belongs to the MurCDEF family. MurE subfamily.</text>
</comment>
<organism evidence="5 6">
    <name type="scientific">Candidatus Kaiserbacteria bacterium RIFCSPHIGHO2_01_FULL_49_13</name>
    <dbReference type="NCBI Taxonomy" id="1798477"/>
    <lineage>
        <taxon>Bacteria</taxon>
        <taxon>Candidatus Kaiseribacteriota</taxon>
    </lineage>
</organism>
<dbReference type="SUPFAM" id="SSF53623">
    <property type="entry name" value="MurD-like peptide ligases, catalytic domain"/>
    <property type="match status" value="1"/>
</dbReference>
<reference evidence="5 6" key="1">
    <citation type="journal article" date="2016" name="Nat. Commun.">
        <title>Thousands of microbial genomes shed light on interconnected biogeochemical processes in an aquifer system.</title>
        <authorList>
            <person name="Anantharaman K."/>
            <person name="Brown C.T."/>
            <person name="Hug L.A."/>
            <person name="Sharon I."/>
            <person name="Castelle C.J."/>
            <person name="Probst A.J."/>
            <person name="Thomas B.C."/>
            <person name="Singh A."/>
            <person name="Wilkins M.J."/>
            <person name="Karaoz U."/>
            <person name="Brodie E.L."/>
            <person name="Williams K.H."/>
            <person name="Hubbard S.S."/>
            <person name="Banfield J.F."/>
        </authorList>
    </citation>
    <scope>NUCLEOTIDE SEQUENCE [LARGE SCALE GENOMIC DNA]</scope>
</reference>
<evidence type="ECO:0000259" key="4">
    <source>
        <dbReference type="Pfam" id="PF08245"/>
    </source>
</evidence>
<evidence type="ECO:0008006" key="7">
    <source>
        <dbReference type="Google" id="ProtNLM"/>
    </source>
</evidence>
<dbReference type="GO" id="GO:0071555">
    <property type="term" value="P:cell wall organization"/>
    <property type="evidence" value="ECO:0007669"/>
    <property type="project" value="UniProtKB-KW"/>
</dbReference>
<dbReference type="Pfam" id="PF02875">
    <property type="entry name" value="Mur_ligase_C"/>
    <property type="match status" value="1"/>
</dbReference>
<accession>A0A1F6CDY9</accession>
<dbReference type="GO" id="GO:0005737">
    <property type="term" value="C:cytoplasm"/>
    <property type="evidence" value="ECO:0007669"/>
    <property type="project" value="UniProtKB-SubCell"/>
</dbReference>
<name>A0A1F6CDY9_9BACT</name>
<proteinExistence type="inferred from homology"/>
<dbReference type="AlphaFoldDB" id="A0A1F6CDY9"/>
<evidence type="ECO:0000313" key="5">
    <source>
        <dbReference type="EMBL" id="OGG47190.1"/>
    </source>
</evidence>
<keyword evidence="2" id="KW-0132">Cell division</keyword>
<feature type="domain" description="Mur ligase C-terminal" evidence="3">
    <location>
        <begin position="263"/>
        <end position="348"/>
    </location>
</feature>
<dbReference type="InterPro" id="IPR013221">
    <property type="entry name" value="Mur_ligase_cen"/>
</dbReference>
<dbReference type="Gene3D" id="3.90.190.20">
    <property type="entry name" value="Mur ligase, C-terminal domain"/>
    <property type="match status" value="1"/>
</dbReference>
<dbReference type="Pfam" id="PF08245">
    <property type="entry name" value="Mur_ligase_M"/>
    <property type="match status" value="1"/>
</dbReference>
<feature type="domain" description="Mur ligase central" evidence="4">
    <location>
        <begin position="44"/>
        <end position="241"/>
    </location>
</feature>
<sequence>MHFFKPLIPPSLFRALQPAYHYTLAFLGAVLYRFPSRRIAVIGVTGTKGKSTVTELINAILEEAGHTTAIASTIRFKIGTHTEPNLFKMTMPGRFFMQQFLRKAVSSKCRYAIIEMTSEGVAQFRHTHVDLDGLVFTNLAPEHIESHGSFENYLAAKLELAKALARSAKFRRIMISNADDPHGKEFFVPGITHAVPFGLHDAKPYVTDDTGIDFVFSGVRMHSPLRGLFNLSNILAAAALARELGIETHTICAAIQKLAYIPGRVEFIAKGQSFDVIVDYAHTPESQKALYEAFPNRRKICVLGNTGGGRDRWKRPTMGALADEYCSHVILTNEDPYDENPHTIVAEMVKGF</sequence>
<dbReference type="GO" id="GO:0016881">
    <property type="term" value="F:acid-amino acid ligase activity"/>
    <property type="evidence" value="ECO:0007669"/>
    <property type="project" value="InterPro"/>
</dbReference>
<dbReference type="Gene3D" id="3.40.1190.10">
    <property type="entry name" value="Mur-like, catalytic domain"/>
    <property type="match status" value="1"/>
</dbReference>
<dbReference type="SUPFAM" id="SSF53244">
    <property type="entry name" value="MurD-like peptide ligases, peptide-binding domain"/>
    <property type="match status" value="1"/>
</dbReference>
<dbReference type="NCBIfam" id="TIGR01085">
    <property type="entry name" value="murE"/>
    <property type="match status" value="1"/>
</dbReference>
<evidence type="ECO:0000313" key="6">
    <source>
        <dbReference type="Proteomes" id="UP000178344"/>
    </source>
</evidence>
<keyword evidence="2" id="KW-0131">Cell cycle</keyword>
<dbReference type="InterPro" id="IPR004101">
    <property type="entry name" value="Mur_ligase_C"/>
</dbReference>
<gene>
    <name evidence="5" type="ORF">A2671_00005</name>
</gene>
<keyword evidence="2" id="KW-0961">Cell wall biogenesis/degradation</keyword>
<evidence type="ECO:0000256" key="2">
    <source>
        <dbReference type="RuleBase" id="RU004135"/>
    </source>
</evidence>
<dbReference type="GO" id="GO:0008360">
    <property type="term" value="P:regulation of cell shape"/>
    <property type="evidence" value="ECO:0007669"/>
    <property type="project" value="UniProtKB-KW"/>
</dbReference>
<dbReference type="Proteomes" id="UP000178344">
    <property type="component" value="Unassembled WGS sequence"/>
</dbReference>
<dbReference type="GO" id="GO:0005524">
    <property type="term" value="F:ATP binding"/>
    <property type="evidence" value="ECO:0007669"/>
    <property type="project" value="InterPro"/>
</dbReference>